<dbReference type="InterPro" id="IPR021765">
    <property type="entry name" value="UstYa-like"/>
</dbReference>
<dbReference type="PANTHER" id="PTHR33365:SF4">
    <property type="entry name" value="CYCLOCHLOROTINE BIOSYNTHESIS PROTEIN O"/>
    <property type="match status" value="1"/>
</dbReference>
<comment type="caution">
    <text evidence="4">The sequence shown here is derived from an EMBL/GenBank/DDBJ whole genome shotgun (WGS) entry which is preliminary data.</text>
</comment>
<reference evidence="4" key="1">
    <citation type="journal article" date="2020" name="Stud. Mycol.">
        <title>101 Dothideomycetes genomes: a test case for predicting lifestyles and emergence of pathogens.</title>
        <authorList>
            <person name="Haridas S."/>
            <person name="Albert R."/>
            <person name="Binder M."/>
            <person name="Bloem J."/>
            <person name="Labutti K."/>
            <person name="Salamov A."/>
            <person name="Andreopoulos B."/>
            <person name="Baker S."/>
            <person name="Barry K."/>
            <person name="Bills G."/>
            <person name="Bluhm B."/>
            <person name="Cannon C."/>
            <person name="Castanera R."/>
            <person name="Culley D."/>
            <person name="Daum C."/>
            <person name="Ezra D."/>
            <person name="Gonzalez J."/>
            <person name="Henrissat B."/>
            <person name="Kuo A."/>
            <person name="Liang C."/>
            <person name="Lipzen A."/>
            <person name="Lutzoni F."/>
            <person name="Magnuson J."/>
            <person name="Mondo S."/>
            <person name="Nolan M."/>
            <person name="Ohm R."/>
            <person name="Pangilinan J."/>
            <person name="Park H.-J."/>
            <person name="Ramirez L."/>
            <person name="Alfaro M."/>
            <person name="Sun H."/>
            <person name="Tritt A."/>
            <person name="Yoshinaga Y."/>
            <person name="Zwiers L.-H."/>
            <person name="Turgeon B."/>
            <person name="Goodwin S."/>
            <person name="Spatafora J."/>
            <person name="Crous P."/>
            <person name="Grigoriev I."/>
        </authorList>
    </citation>
    <scope>NUCLEOTIDE SEQUENCE</scope>
    <source>
        <strain evidence="4">CBS 133067</strain>
    </source>
</reference>
<dbReference type="Proteomes" id="UP000799772">
    <property type="component" value="Unassembled WGS sequence"/>
</dbReference>
<dbReference type="GO" id="GO:0043386">
    <property type="term" value="P:mycotoxin biosynthetic process"/>
    <property type="evidence" value="ECO:0007669"/>
    <property type="project" value="InterPro"/>
</dbReference>
<keyword evidence="3" id="KW-1133">Transmembrane helix</keyword>
<sequence>MTPYLRLRSTSEADDSEKALLDSHGLGIQESLSFMSIYSRDALDMIFTWSPAAFIVAALCIFILSFLPGDLDQKCTARMFHWSPMIETFKYEWTSLDPSVQSVYTSPPSDEVEAAWDELWNYGAIGIDDDKVNLLNKSNEVQWVHLDSDKPRYGGKIGALYEGYHRLHCLSLLRQYTFKDSYDFSDRRFWYQAPDVLFEHVEHCIENIRSIIHCNADVTPYLIERDLHSDMHHMRLNLNKSAKCRNWDNIMRYGRENTLPVHFAGTAE</sequence>
<proteinExistence type="inferred from homology"/>
<evidence type="ECO:0000313" key="5">
    <source>
        <dbReference type="Proteomes" id="UP000799772"/>
    </source>
</evidence>
<dbReference type="AlphaFoldDB" id="A0A9P4M9Y5"/>
<dbReference type="OrthoDB" id="3687641at2759"/>
<dbReference type="EMBL" id="ML978127">
    <property type="protein sequence ID" value="KAF2098244.1"/>
    <property type="molecule type" value="Genomic_DNA"/>
</dbReference>
<dbReference type="Pfam" id="PF11807">
    <property type="entry name" value="UstYa"/>
    <property type="match status" value="1"/>
</dbReference>
<dbReference type="PANTHER" id="PTHR33365">
    <property type="entry name" value="YALI0B05434P"/>
    <property type="match status" value="1"/>
</dbReference>
<comment type="similarity">
    <text evidence="2">Belongs to the ustYa family.</text>
</comment>
<accession>A0A9P4M9Y5</accession>
<protein>
    <recommendedName>
        <fullName evidence="6">Cyclochlorotine biosynthesis protein O</fullName>
    </recommendedName>
</protein>
<evidence type="ECO:0000256" key="1">
    <source>
        <dbReference type="ARBA" id="ARBA00004685"/>
    </source>
</evidence>
<evidence type="ECO:0008006" key="6">
    <source>
        <dbReference type="Google" id="ProtNLM"/>
    </source>
</evidence>
<evidence type="ECO:0000313" key="4">
    <source>
        <dbReference type="EMBL" id="KAF2098244.1"/>
    </source>
</evidence>
<comment type="pathway">
    <text evidence="1">Mycotoxin biosynthesis.</text>
</comment>
<feature type="transmembrane region" description="Helical" evidence="3">
    <location>
        <begin position="46"/>
        <end position="67"/>
    </location>
</feature>
<keyword evidence="3" id="KW-0812">Transmembrane</keyword>
<evidence type="ECO:0000256" key="3">
    <source>
        <dbReference type="SAM" id="Phobius"/>
    </source>
</evidence>
<keyword evidence="3" id="KW-0472">Membrane</keyword>
<evidence type="ECO:0000256" key="2">
    <source>
        <dbReference type="ARBA" id="ARBA00035112"/>
    </source>
</evidence>
<name>A0A9P4M9Y5_9PEZI</name>
<organism evidence="4 5">
    <name type="scientific">Rhizodiscina lignyota</name>
    <dbReference type="NCBI Taxonomy" id="1504668"/>
    <lineage>
        <taxon>Eukaryota</taxon>
        <taxon>Fungi</taxon>
        <taxon>Dikarya</taxon>
        <taxon>Ascomycota</taxon>
        <taxon>Pezizomycotina</taxon>
        <taxon>Dothideomycetes</taxon>
        <taxon>Pleosporomycetidae</taxon>
        <taxon>Aulographales</taxon>
        <taxon>Rhizodiscinaceae</taxon>
        <taxon>Rhizodiscina</taxon>
    </lineage>
</organism>
<gene>
    <name evidence="4" type="ORF">NA57DRAFT_77036</name>
</gene>
<keyword evidence="5" id="KW-1185">Reference proteome</keyword>